<dbReference type="Gene3D" id="2.50.20.20">
    <property type="match status" value="1"/>
</dbReference>
<evidence type="ECO:0000313" key="2">
    <source>
        <dbReference type="EMBL" id="RGX29568.1"/>
    </source>
</evidence>
<sequence length="284" mass="30762">MKKLNRLMTAALLMTCSVSMVSYGAPRGGTAVYLKQTVNESSVAAKSTSAAGSAGEFRTATKADQKILADAGRKTSNLTSVEVQTAVDLGLKVGTESVNVLMIVKAKGQDMGKSSMKYRTDTHTEIMGQSTDMTAFYTNGYYYVDSDGEKTKLEAEVSDVMEVFDSNTNAGWLDNLDSFKDLKVRTEKSGSRVYSFSCDPSSAGSLIQSYNDQLGLSDSNMDMKLLYGTVYVDSSGYITRESLDLKMDFESDGQTVGTDMQIEIRYTNPGKAVTVTLPSTAGYY</sequence>
<comment type="caution">
    <text evidence="2">The sequence shown here is derived from an EMBL/GenBank/DDBJ whole genome shotgun (WGS) entry which is preliminary data.</text>
</comment>
<dbReference type="OrthoDB" id="1864143at2"/>
<organism evidence="2 3">
    <name type="scientific">Enterocloster asparagiformis</name>
    <dbReference type="NCBI Taxonomy" id="333367"/>
    <lineage>
        <taxon>Bacteria</taxon>
        <taxon>Bacillati</taxon>
        <taxon>Bacillota</taxon>
        <taxon>Clostridia</taxon>
        <taxon>Lachnospirales</taxon>
        <taxon>Lachnospiraceae</taxon>
        <taxon>Enterocloster</taxon>
    </lineage>
</organism>
<dbReference type="Proteomes" id="UP000283880">
    <property type="component" value="Unassembled WGS sequence"/>
</dbReference>
<feature type="signal peptide" evidence="1">
    <location>
        <begin position="1"/>
        <end position="24"/>
    </location>
</feature>
<evidence type="ECO:0000313" key="3">
    <source>
        <dbReference type="Proteomes" id="UP000283880"/>
    </source>
</evidence>
<protein>
    <submittedName>
        <fullName evidence="2">Uncharacterized protein</fullName>
    </submittedName>
</protein>
<dbReference type="InterPro" id="IPR046720">
    <property type="entry name" value="DUF6612"/>
</dbReference>
<proteinExistence type="predicted"/>
<accession>A0A413FFX1</accession>
<dbReference type="Pfam" id="PF20316">
    <property type="entry name" value="DUF6612"/>
    <property type="match status" value="1"/>
</dbReference>
<dbReference type="EMBL" id="QSBM01000007">
    <property type="protein sequence ID" value="RGX29568.1"/>
    <property type="molecule type" value="Genomic_DNA"/>
</dbReference>
<name>A0A413FFX1_9FIRM</name>
<dbReference type="AlphaFoldDB" id="A0A413FFX1"/>
<keyword evidence="1" id="KW-0732">Signal</keyword>
<evidence type="ECO:0000256" key="1">
    <source>
        <dbReference type="SAM" id="SignalP"/>
    </source>
</evidence>
<reference evidence="2 3" key="1">
    <citation type="submission" date="2018-08" db="EMBL/GenBank/DDBJ databases">
        <title>A genome reference for cultivated species of the human gut microbiota.</title>
        <authorList>
            <person name="Zou Y."/>
            <person name="Xue W."/>
            <person name="Luo G."/>
        </authorList>
    </citation>
    <scope>NUCLEOTIDE SEQUENCE [LARGE SCALE GENOMIC DNA]</scope>
    <source>
        <strain evidence="2 3">AF04-15</strain>
    </source>
</reference>
<gene>
    <name evidence="2" type="ORF">DWV29_10605</name>
</gene>
<dbReference type="RefSeq" id="WP_007714487.1">
    <property type="nucleotide sequence ID" value="NZ_JAWYJI010000009.1"/>
</dbReference>
<feature type="chain" id="PRO_5019297021" evidence="1">
    <location>
        <begin position="25"/>
        <end position="284"/>
    </location>
</feature>